<name>A0A9D1J6B3_9BACT</name>
<evidence type="ECO:0000313" key="1">
    <source>
        <dbReference type="EMBL" id="HIR62440.1"/>
    </source>
</evidence>
<dbReference type="InterPro" id="IPR003718">
    <property type="entry name" value="OsmC/Ohr_fam"/>
</dbReference>
<proteinExistence type="predicted"/>
<dbReference type="Gene3D" id="3.30.300.20">
    <property type="match status" value="1"/>
</dbReference>
<dbReference type="PANTHER" id="PTHR39624">
    <property type="entry name" value="PROTEIN INVOLVED IN RIMO-MEDIATED BETA-METHYLTHIOLATION OF RIBOSOMAL PROTEIN S12 YCAO"/>
    <property type="match status" value="1"/>
</dbReference>
<dbReference type="Pfam" id="PF02566">
    <property type="entry name" value="OsmC"/>
    <property type="match status" value="1"/>
</dbReference>
<protein>
    <submittedName>
        <fullName evidence="1">OsmC family protein</fullName>
    </submittedName>
</protein>
<dbReference type="PANTHER" id="PTHR39624:SF2">
    <property type="entry name" value="OSMC-LIKE PROTEIN"/>
    <property type="match status" value="1"/>
</dbReference>
<evidence type="ECO:0000313" key="2">
    <source>
        <dbReference type="Proteomes" id="UP000886744"/>
    </source>
</evidence>
<dbReference type="InterPro" id="IPR015946">
    <property type="entry name" value="KH_dom-like_a/b"/>
</dbReference>
<sequence length="137" mass="15289">MTKMKTTYLGNLRTEILHEQSGNKIITDAPLDNHGKGEFFSPTDMFAASLASCMLTIMGISAQSYGFNIDGTTVEIEKEMAANPRRVARIVVDITFPKGQKYDDKAKRLIESAARTCPVSNSLHPDIIKDIRFNYDE</sequence>
<dbReference type="InterPro" id="IPR036102">
    <property type="entry name" value="OsmC/Ohrsf"/>
</dbReference>
<accession>A0A9D1J6B3</accession>
<dbReference type="AlphaFoldDB" id="A0A9D1J6B3"/>
<gene>
    <name evidence="1" type="ORF">IAC94_02810</name>
</gene>
<dbReference type="EMBL" id="DVHI01000035">
    <property type="protein sequence ID" value="HIR62440.1"/>
    <property type="molecule type" value="Genomic_DNA"/>
</dbReference>
<reference evidence="1" key="2">
    <citation type="journal article" date="2021" name="PeerJ">
        <title>Extensive microbial diversity within the chicken gut microbiome revealed by metagenomics and culture.</title>
        <authorList>
            <person name="Gilroy R."/>
            <person name="Ravi A."/>
            <person name="Getino M."/>
            <person name="Pursley I."/>
            <person name="Horton D.L."/>
            <person name="Alikhan N.F."/>
            <person name="Baker D."/>
            <person name="Gharbi K."/>
            <person name="Hall N."/>
            <person name="Watson M."/>
            <person name="Adriaenssens E.M."/>
            <person name="Foster-Nyarko E."/>
            <person name="Jarju S."/>
            <person name="Secka A."/>
            <person name="Antonio M."/>
            <person name="Oren A."/>
            <person name="Chaudhuri R.R."/>
            <person name="La Ragione R."/>
            <person name="Hildebrand F."/>
            <person name="Pallen M.J."/>
        </authorList>
    </citation>
    <scope>NUCLEOTIDE SEQUENCE</scope>
    <source>
        <strain evidence="1">ChiHjej13B12-12457</strain>
    </source>
</reference>
<dbReference type="SUPFAM" id="SSF82784">
    <property type="entry name" value="OsmC-like"/>
    <property type="match status" value="1"/>
</dbReference>
<dbReference type="Proteomes" id="UP000886744">
    <property type="component" value="Unassembled WGS sequence"/>
</dbReference>
<comment type="caution">
    <text evidence="1">The sequence shown here is derived from an EMBL/GenBank/DDBJ whole genome shotgun (WGS) entry which is preliminary data.</text>
</comment>
<reference evidence="1" key="1">
    <citation type="submission" date="2020-10" db="EMBL/GenBank/DDBJ databases">
        <authorList>
            <person name="Gilroy R."/>
        </authorList>
    </citation>
    <scope>NUCLEOTIDE SEQUENCE</scope>
    <source>
        <strain evidence="1">ChiHjej13B12-12457</strain>
    </source>
</reference>
<organism evidence="1 2">
    <name type="scientific">Candidatus Coprenecus avistercoris</name>
    <dbReference type="NCBI Taxonomy" id="2840730"/>
    <lineage>
        <taxon>Bacteria</taxon>
        <taxon>Pseudomonadati</taxon>
        <taxon>Bacteroidota</taxon>
        <taxon>Bacteroidia</taxon>
        <taxon>Bacteroidales</taxon>
        <taxon>Rikenellaceae</taxon>
        <taxon>Rikenellaceae incertae sedis</taxon>
        <taxon>Candidatus Coprenecus</taxon>
    </lineage>
</organism>